<evidence type="ECO:0000313" key="1">
    <source>
        <dbReference type="EMBL" id="GAI35597.1"/>
    </source>
</evidence>
<protein>
    <submittedName>
        <fullName evidence="1">Uncharacterized protein</fullName>
    </submittedName>
</protein>
<organism evidence="1">
    <name type="scientific">marine sediment metagenome</name>
    <dbReference type="NCBI Taxonomy" id="412755"/>
    <lineage>
        <taxon>unclassified sequences</taxon>
        <taxon>metagenomes</taxon>
        <taxon>ecological metagenomes</taxon>
    </lineage>
</organism>
<proteinExistence type="predicted"/>
<sequence>MVISTEKIEKKEGFAETFAQVLEKLAGKESDLEFRFKDLTIETAGLKTKLAGSILVNIAYYPRRKSLEEGK</sequence>
<reference evidence="1" key="1">
    <citation type="journal article" date="2014" name="Front. Microbiol.">
        <title>High frequency of phylogenetically diverse reductive dehalogenase-homologous genes in deep subseafloor sedimentary metagenomes.</title>
        <authorList>
            <person name="Kawai M."/>
            <person name="Futagami T."/>
            <person name="Toyoda A."/>
            <person name="Takaki Y."/>
            <person name="Nishi S."/>
            <person name="Hori S."/>
            <person name="Arai W."/>
            <person name="Tsubouchi T."/>
            <person name="Morono Y."/>
            <person name="Uchiyama I."/>
            <person name="Ito T."/>
            <person name="Fujiyama A."/>
            <person name="Inagaki F."/>
            <person name="Takami H."/>
        </authorList>
    </citation>
    <scope>NUCLEOTIDE SEQUENCE</scope>
    <source>
        <strain evidence="1">Expedition CK06-06</strain>
    </source>
</reference>
<comment type="caution">
    <text evidence="1">The sequence shown here is derived from an EMBL/GenBank/DDBJ whole genome shotgun (WGS) entry which is preliminary data.</text>
</comment>
<name>X1MV92_9ZZZZ</name>
<accession>X1MV92</accession>
<gene>
    <name evidence="1" type="ORF">S06H3_45766</name>
</gene>
<dbReference type="EMBL" id="BARV01028614">
    <property type="protein sequence ID" value="GAI35597.1"/>
    <property type="molecule type" value="Genomic_DNA"/>
</dbReference>
<dbReference type="AlphaFoldDB" id="X1MV92"/>